<organism evidence="1 2">
    <name type="scientific">Staurois parvus</name>
    <dbReference type="NCBI Taxonomy" id="386267"/>
    <lineage>
        <taxon>Eukaryota</taxon>
        <taxon>Metazoa</taxon>
        <taxon>Chordata</taxon>
        <taxon>Craniata</taxon>
        <taxon>Vertebrata</taxon>
        <taxon>Euteleostomi</taxon>
        <taxon>Amphibia</taxon>
        <taxon>Batrachia</taxon>
        <taxon>Anura</taxon>
        <taxon>Neobatrachia</taxon>
        <taxon>Ranoidea</taxon>
        <taxon>Ranidae</taxon>
        <taxon>Staurois</taxon>
    </lineage>
</organism>
<dbReference type="EMBL" id="CATNWA010015526">
    <property type="protein sequence ID" value="CAI9584160.1"/>
    <property type="molecule type" value="Genomic_DNA"/>
</dbReference>
<dbReference type="Proteomes" id="UP001162483">
    <property type="component" value="Unassembled WGS sequence"/>
</dbReference>
<name>A0ABN9EJH6_9NEOB</name>
<accession>A0ABN9EJH6</accession>
<evidence type="ECO:0000313" key="2">
    <source>
        <dbReference type="Proteomes" id="UP001162483"/>
    </source>
</evidence>
<gene>
    <name evidence="1" type="ORF">SPARVUS_LOCUS9944249</name>
</gene>
<reference evidence="1" key="1">
    <citation type="submission" date="2023-05" db="EMBL/GenBank/DDBJ databases">
        <authorList>
            <person name="Stuckert A."/>
        </authorList>
    </citation>
    <scope>NUCLEOTIDE SEQUENCE</scope>
</reference>
<keyword evidence="2" id="KW-1185">Reference proteome</keyword>
<comment type="caution">
    <text evidence="1">The sequence shown here is derived from an EMBL/GenBank/DDBJ whole genome shotgun (WGS) entry which is preliminary data.</text>
</comment>
<proteinExistence type="predicted"/>
<sequence>MMNDYLFAKLYKKNIFSKCLDFFIYIEKKIKIPVVNKYHENKVLSVKKNAKKFIQVQCCMIAQLSFKV</sequence>
<protein>
    <submittedName>
        <fullName evidence="1">Uncharacterized protein</fullName>
    </submittedName>
</protein>
<evidence type="ECO:0000313" key="1">
    <source>
        <dbReference type="EMBL" id="CAI9584160.1"/>
    </source>
</evidence>